<gene>
    <name evidence="1" type="ORF">DFP98_113116</name>
</gene>
<sequence>MDYLKAVQIIKEIPNNSEIMKVIYQITRLHIPDVVYKYYSLTSNDDLNEIKMKTLTDKKIYLADASTLNDPFEGKAFFYNHKRLAHYESLRPVDGKIIDDFTSFIRLTSLTGVGTNCMPMWAHYANNHSGFCVEYDTKNKENLTFRSSLFPVQYLDKRIDITEIMESLMTELEIAKSRALKHNMKKVELSNMTILWASIYYSCLKHESWSYEKEMRIVTSSVHRFINAQPSAIYVGVNCTRDYLHSLGSIAQKLQIPIYQMHFDEYSLDYKLNSKKLD</sequence>
<dbReference type="Proteomes" id="UP000256977">
    <property type="component" value="Unassembled WGS sequence"/>
</dbReference>
<comment type="caution">
    <text evidence="1">The sequence shown here is derived from an EMBL/GenBank/DDBJ whole genome shotgun (WGS) entry which is preliminary data.</text>
</comment>
<proteinExistence type="predicted"/>
<dbReference type="Pfam" id="PF11185">
    <property type="entry name" value="DUF2971"/>
    <property type="match status" value="1"/>
</dbReference>
<organism evidence="1 2">
    <name type="scientific">Cohnella phaseoli</name>
    <dbReference type="NCBI Taxonomy" id="456490"/>
    <lineage>
        <taxon>Bacteria</taxon>
        <taxon>Bacillati</taxon>
        <taxon>Bacillota</taxon>
        <taxon>Bacilli</taxon>
        <taxon>Bacillales</taxon>
        <taxon>Paenibacillaceae</taxon>
        <taxon>Cohnella</taxon>
    </lineage>
</organism>
<dbReference type="EMBL" id="QRDZ01000013">
    <property type="protein sequence ID" value="RED76056.1"/>
    <property type="molecule type" value="Genomic_DNA"/>
</dbReference>
<keyword evidence="2" id="KW-1185">Reference proteome</keyword>
<name>A0A3D9JRJ0_9BACL</name>
<reference evidence="1 2" key="1">
    <citation type="submission" date="2018-07" db="EMBL/GenBank/DDBJ databases">
        <title>Genomic Encyclopedia of Type Strains, Phase III (KMG-III): the genomes of soil and plant-associated and newly described type strains.</title>
        <authorList>
            <person name="Whitman W."/>
        </authorList>
    </citation>
    <scope>NUCLEOTIDE SEQUENCE [LARGE SCALE GENOMIC DNA]</scope>
    <source>
        <strain evidence="1 2">CECT 7287</strain>
    </source>
</reference>
<accession>A0A3D9JRJ0</accession>
<evidence type="ECO:0000313" key="2">
    <source>
        <dbReference type="Proteomes" id="UP000256977"/>
    </source>
</evidence>
<dbReference type="AlphaFoldDB" id="A0A3D9JRJ0"/>
<protein>
    <submittedName>
        <fullName evidence="1">DUF2971 family protein</fullName>
    </submittedName>
</protein>
<evidence type="ECO:0000313" key="1">
    <source>
        <dbReference type="EMBL" id="RED76056.1"/>
    </source>
</evidence>
<dbReference type="InterPro" id="IPR021352">
    <property type="entry name" value="DUF2971"/>
</dbReference>